<evidence type="ECO:0000259" key="3">
    <source>
        <dbReference type="Pfam" id="PF22596"/>
    </source>
</evidence>
<evidence type="ECO:0000313" key="4">
    <source>
        <dbReference type="EMBL" id="CAG7598352.1"/>
    </source>
</evidence>
<dbReference type="AlphaFoldDB" id="A0A9W4E1E9"/>
<keyword evidence="5" id="KW-1185">Reference proteome</keyword>
<organism evidence="4 5">
    <name type="scientific">Actinacidiphila bryophytorum</name>
    <dbReference type="NCBI Taxonomy" id="1436133"/>
    <lineage>
        <taxon>Bacteria</taxon>
        <taxon>Bacillati</taxon>
        <taxon>Actinomycetota</taxon>
        <taxon>Actinomycetes</taxon>
        <taxon>Kitasatosporales</taxon>
        <taxon>Streptomycetaceae</taxon>
        <taxon>Actinacidiphila</taxon>
    </lineage>
</organism>
<dbReference type="Proteomes" id="UP001153328">
    <property type="component" value="Unassembled WGS sequence"/>
</dbReference>
<dbReference type="RefSeq" id="WP_205047013.1">
    <property type="nucleotide sequence ID" value="NZ_CAJVAX010000001.1"/>
</dbReference>
<feature type="region of interest" description="Disordered" evidence="1">
    <location>
        <begin position="26"/>
        <end position="62"/>
    </location>
</feature>
<dbReference type="Pfam" id="PF22596">
    <property type="entry name" value="Scabin-like"/>
    <property type="match status" value="1"/>
</dbReference>
<gene>
    <name evidence="4" type="ORF">SBRY_10153</name>
</gene>
<keyword evidence="2" id="KW-0732">Signal</keyword>
<comment type="caution">
    <text evidence="4">The sequence shown here is derived from an EMBL/GenBank/DDBJ whole genome shotgun (WGS) entry which is preliminary data.</text>
</comment>
<evidence type="ECO:0000256" key="2">
    <source>
        <dbReference type="SAM" id="SignalP"/>
    </source>
</evidence>
<dbReference type="EMBL" id="CAJVAX010000001">
    <property type="protein sequence ID" value="CAG7598352.1"/>
    <property type="molecule type" value="Genomic_DNA"/>
</dbReference>
<reference evidence="4" key="1">
    <citation type="submission" date="2021-06" db="EMBL/GenBank/DDBJ databases">
        <authorList>
            <person name="Arsene-Ploetze F."/>
        </authorList>
    </citation>
    <scope>NUCLEOTIDE SEQUENCE</scope>
    <source>
        <strain evidence="4">SBRY1</strain>
    </source>
</reference>
<protein>
    <recommendedName>
        <fullName evidence="3">Pierisin-like domain-containing protein</fullName>
    </recommendedName>
</protein>
<proteinExistence type="predicted"/>
<evidence type="ECO:0000313" key="5">
    <source>
        <dbReference type="Proteomes" id="UP001153328"/>
    </source>
</evidence>
<accession>A0A9W4E1E9</accession>
<feature type="domain" description="Pierisin-like" evidence="3">
    <location>
        <begin position="87"/>
        <end position="203"/>
    </location>
</feature>
<sequence>MFKAALRIACATTLAAASLTFASSAGATTEPLPGTPEQIRDTGACGPTGGYSPSDWRQTTTDRSIQSKVEVAAVREDWYWRHDVNTLWRGDTRPDPQAIFQSGFTAKGTDLSPLAKWIIGGGGQNTAHLSTSCDRWVAQGFATGGGKDGWVYAIQAPGGIDVNETARMTGIQSQYLWNKEIDFPGGIQSRFIEGACQYHWAGADPETNVNIYKNLGCVTNPAFRPVSQRQPLAS</sequence>
<feature type="signal peptide" evidence="2">
    <location>
        <begin position="1"/>
        <end position="27"/>
    </location>
</feature>
<evidence type="ECO:0000256" key="1">
    <source>
        <dbReference type="SAM" id="MobiDB-lite"/>
    </source>
</evidence>
<dbReference type="SUPFAM" id="SSF56399">
    <property type="entry name" value="ADP-ribosylation"/>
    <property type="match status" value="1"/>
</dbReference>
<feature type="chain" id="PRO_5040741024" description="Pierisin-like domain-containing protein" evidence="2">
    <location>
        <begin position="28"/>
        <end position="234"/>
    </location>
</feature>
<dbReference type="InterPro" id="IPR054695">
    <property type="entry name" value="Pierisin-like_dom"/>
</dbReference>
<dbReference type="Gene3D" id="3.90.210.10">
    <property type="entry name" value="Heat-Labile Enterotoxin, subunit A"/>
    <property type="match status" value="1"/>
</dbReference>
<name>A0A9W4E1E9_9ACTN</name>